<gene>
    <name evidence="4 5" type="primary">LOC106176090</name>
</gene>
<keyword evidence="1" id="KW-0472">Membrane</keyword>
<feature type="domain" description="Alpha-L-arabinofuranosidase B arabinose-binding" evidence="2">
    <location>
        <begin position="118"/>
        <end position="162"/>
    </location>
</feature>
<organism evidence="3 5">
    <name type="scientific">Lingula anatina</name>
    <name type="common">Brachiopod</name>
    <name type="synonym">Lingula unguis</name>
    <dbReference type="NCBI Taxonomy" id="7574"/>
    <lineage>
        <taxon>Eukaryota</taxon>
        <taxon>Metazoa</taxon>
        <taxon>Spiralia</taxon>
        <taxon>Lophotrochozoa</taxon>
        <taxon>Brachiopoda</taxon>
        <taxon>Linguliformea</taxon>
        <taxon>Lingulata</taxon>
        <taxon>Lingulida</taxon>
        <taxon>Linguloidea</taxon>
        <taxon>Lingulidae</taxon>
        <taxon>Lingula</taxon>
    </lineage>
</organism>
<evidence type="ECO:0000313" key="3">
    <source>
        <dbReference type="Proteomes" id="UP000085678"/>
    </source>
</evidence>
<dbReference type="Pfam" id="PF05270">
    <property type="entry name" value="AbfB"/>
    <property type="match status" value="2"/>
</dbReference>
<feature type="domain" description="Alpha-L-arabinofuranosidase B arabinose-binding" evidence="2">
    <location>
        <begin position="57"/>
        <end position="111"/>
    </location>
</feature>
<dbReference type="Gene3D" id="2.80.10.50">
    <property type="match status" value="1"/>
</dbReference>
<keyword evidence="1" id="KW-1133">Transmembrane helix</keyword>
<dbReference type="CDD" id="cd23265">
    <property type="entry name" value="beta-trefoil_ABD_ABFB-like"/>
    <property type="match status" value="1"/>
</dbReference>
<dbReference type="Proteomes" id="UP000085678">
    <property type="component" value="Unplaced"/>
</dbReference>
<protein>
    <submittedName>
        <fullName evidence="4">Uncharacterized protein LOC106176090 isoform X1</fullName>
    </submittedName>
    <submittedName>
        <fullName evidence="5">Uncharacterized protein LOC106176090 isoform X2</fullName>
    </submittedName>
</protein>
<evidence type="ECO:0000313" key="4">
    <source>
        <dbReference type="RefSeq" id="XP_013413771.1"/>
    </source>
</evidence>
<accession>A0A1S3JTU8</accession>
<sequence>MPQVPWYMYFALFLCVSMAHGQVYYIRSQNYPAYTWGYDVKGEAYIMTELGQRLFRIITPGLTEQPNTISFESYDHPGYFLRHYGYKLHLEHSSRPRNSHIFAQDSTFFVRENKWFPEYTAYESVNFPGYFIRHSGYRLQINKLDGSDLFKKDSSFVLNAGSDCRQPAIVGK</sequence>
<dbReference type="RefSeq" id="XP_013413772.1">
    <property type="nucleotide sequence ID" value="XM_013558318.1"/>
</dbReference>
<dbReference type="GeneID" id="106176090"/>
<dbReference type="OrthoDB" id="157622at2759"/>
<dbReference type="GO" id="GO:0046373">
    <property type="term" value="P:L-arabinose metabolic process"/>
    <property type="evidence" value="ECO:0007669"/>
    <property type="project" value="InterPro"/>
</dbReference>
<dbReference type="RefSeq" id="XP_013413771.1">
    <property type="nucleotide sequence ID" value="XM_013558317.1"/>
</dbReference>
<dbReference type="SUPFAM" id="SSF110221">
    <property type="entry name" value="AbfB domain"/>
    <property type="match status" value="2"/>
</dbReference>
<keyword evidence="1" id="KW-0812">Transmembrane</keyword>
<keyword evidence="3" id="KW-1185">Reference proteome</keyword>
<feature type="transmembrane region" description="Helical" evidence="1">
    <location>
        <begin position="6"/>
        <end position="26"/>
    </location>
</feature>
<dbReference type="InterPro" id="IPR007934">
    <property type="entry name" value="AbfB_ABD"/>
</dbReference>
<dbReference type="GO" id="GO:0046556">
    <property type="term" value="F:alpha-L-arabinofuranosidase activity"/>
    <property type="evidence" value="ECO:0007669"/>
    <property type="project" value="InterPro"/>
</dbReference>
<dbReference type="STRING" id="7574.A0A1S3JTU8"/>
<dbReference type="KEGG" id="lak:106176090"/>
<dbReference type="AlphaFoldDB" id="A0A1S3JTU8"/>
<evidence type="ECO:0000313" key="5">
    <source>
        <dbReference type="RefSeq" id="XP_013413772.1"/>
    </source>
</evidence>
<proteinExistence type="predicted"/>
<name>A0A1S3JTU8_LINAN</name>
<reference evidence="4 5" key="1">
    <citation type="submission" date="2025-04" db="UniProtKB">
        <authorList>
            <consortium name="RefSeq"/>
        </authorList>
    </citation>
    <scope>IDENTIFICATION</scope>
    <source>
        <tissue evidence="4 5">Gonads</tissue>
    </source>
</reference>
<evidence type="ECO:0000259" key="2">
    <source>
        <dbReference type="Pfam" id="PF05270"/>
    </source>
</evidence>
<evidence type="ECO:0000256" key="1">
    <source>
        <dbReference type="SAM" id="Phobius"/>
    </source>
</evidence>
<dbReference type="InterPro" id="IPR036195">
    <property type="entry name" value="AbfB_ABD_sf"/>
</dbReference>